<dbReference type="EMBL" id="JADYXP020000016">
    <property type="protein sequence ID" value="KAL0107849.1"/>
    <property type="molecule type" value="Genomic_DNA"/>
</dbReference>
<reference evidence="3 4" key="1">
    <citation type="submission" date="2023-03" db="EMBL/GenBank/DDBJ databases">
        <title>High recombination rates correlate with genetic variation in Cardiocondyla obscurior ants.</title>
        <authorList>
            <person name="Errbii M."/>
        </authorList>
    </citation>
    <scope>NUCLEOTIDE SEQUENCE [LARGE SCALE GENOMIC DNA]</scope>
    <source>
        <strain evidence="3">Alpha-2009</strain>
        <tissue evidence="3">Whole body</tissue>
    </source>
</reference>
<dbReference type="Proteomes" id="UP001430953">
    <property type="component" value="Unassembled WGS sequence"/>
</dbReference>
<protein>
    <recommendedName>
        <fullName evidence="5">Secreted protein</fullName>
    </recommendedName>
</protein>
<dbReference type="AlphaFoldDB" id="A0AAW2EZI6"/>
<proteinExistence type="predicted"/>
<organism evidence="3 4">
    <name type="scientific">Cardiocondyla obscurior</name>
    <dbReference type="NCBI Taxonomy" id="286306"/>
    <lineage>
        <taxon>Eukaryota</taxon>
        <taxon>Metazoa</taxon>
        <taxon>Ecdysozoa</taxon>
        <taxon>Arthropoda</taxon>
        <taxon>Hexapoda</taxon>
        <taxon>Insecta</taxon>
        <taxon>Pterygota</taxon>
        <taxon>Neoptera</taxon>
        <taxon>Endopterygota</taxon>
        <taxon>Hymenoptera</taxon>
        <taxon>Apocrita</taxon>
        <taxon>Aculeata</taxon>
        <taxon>Formicoidea</taxon>
        <taxon>Formicidae</taxon>
        <taxon>Myrmicinae</taxon>
        <taxon>Cardiocondyla</taxon>
    </lineage>
</organism>
<evidence type="ECO:0000313" key="3">
    <source>
        <dbReference type="EMBL" id="KAL0107849.1"/>
    </source>
</evidence>
<keyword evidence="4" id="KW-1185">Reference proteome</keyword>
<feature type="region of interest" description="Disordered" evidence="1">
    <location>
        <begin position="124"/>
        <end position="155"/>
    </location>
</feature>
<evidence type="ECO:0000256" key="1">
    <source>
        <dbReference type="SAM" id="MobiDB-lite"/>
    </source>
</evidence>
<feature type="compositionally biased region" description="Low complexity" evidence="1">
    <location>
        <begin position="134"/>
        <end position="155"/>
    </location>
</feature>
<feature type="signal peptide" evidence="2">
    <location>
        <begin position="1"/>
        <end position="15"/>
    </location>
</feature>
<feature type="chain" id="PRO_5043419015" description="Secreted protein" evidence="2">
    <location>
        <begin position="16"/>
        <end position="243"/>
    </location>
</feature>
<evidence type="ECO:0008006" key="5">
    <source>
        <dbReference type="Google" id="ProtNLM"/>
    </source>
</evidence>
<name>A0AAW2EZI6_9HYME</name>
<accession>A0AAW2EZI6</accession>
<comment type="caution">
    <text evidence="3">The sequence shown here is derived from an EMBL/GenBank/DDBJ whole genome shotgun (WGS) entry which is preliminary data.</text>
</comment>
<sequence length="243" mass="26567">MRFLSFLARILRVVCVTGPTGYPYSISFVRSSESLSASTDIFRVTPRDVSAPRTSLLPFISIDDRSSAFARGTYARTHARSLAVAAPLGCPRTWTPVGPPGRSPPRRPVPGTGEILQFTIARTTTARRPVSPHTSRLSRGLSAASSDSSKRSVSTCSVTEKRKMAQFSNGRGRAHTRYAVVCVRAFVTVASSACFKMVDRYPEATGIFQSRARRDSRSWLGKIAGTFIFAIPKTESESNLKEK</sequence>
<keyword evidence="2" id="KW-0732">Signal</keyword>
<evidence type="ECO:0000256" key="2">
    <source>
        <dbReference type="SAM" id="SignalP"/>
    </source>
</evidence>
<evidence type="ECO:0000313" key="4">
    <source>
        <dbReference type="Proteomes" id="UP001430953"/>
    </source>
</evidence>
<gene>
    <name evidence="3" type="ORF">PUN28_014842</name>
</gene>